<keyword evidence="4" id="KW-0560">Oxidoreductase</keyword>
<dbReference type="SUPFAM" id="SSF48264">
    <property type="entry name" value="Cytochrome P450"/>
    <property type="match status" value="1"/>
</dbReference>
<dbReference type="PANTHER" id="PTHR24305">
    <property type="entry name" value="CYTOCHROME P450"/>
    <property type="match status" value="1"/>
</dbReference>
<evidence type="ECO:0000313" key="7">
    <source>
        <dbReference type="Proteomes" id="UP000621856"/>
    </source>
</evidence>
<dbReference type="InterPro" id="IPR001128">
    <property type="entry name" value="Cyt_P450"/>
</dbReference>
<dbReference type="EMBL" id="BMGZ01000002">
    <property type="protein sequence ID" value="GGH98325.1"/>
    <property type="molecule type" value="Genomic_DNA"/>
</dbReference>
<dbReference type="PRINTS" id="PR00463">
    <property type="entry name" value="EP450I"/>
</dbReference>
<keyword evidence="4" id="KW-0503">Monooxygenase</keyword>
<evidence type="ECO:0000313" key="5">
    <source>
        <dbReference type="EMBL" id="GGH98325.1"/>
    </source>
</evidence>
<comment type="caution">
    <text evidence="5">The sequence shown here is derived from an EMBL/GenBank/DDBJ whole genome shotgun (WGS) entry which is preliminary data.</text>
</comment>
<evidence type="ECO:0000313" key="8">
    <source>
        <dbReference type="Proteomes" id="UP000818603"/>
    </source>
</evidence>
<accession>A0A8J3A7I6</accession>
<dbReference type="Pfam" id="PF00067">
    <property type="entry name" value="p450"/>
    <property type="match status" value="1"/>
</dbReference>
<comment type="cofactor">
    <cofactor evidence="1 3">
        <name>heme</name>
        <dbReference type="ChEBI" id="CHEBI:30413"/>
    </cofactor>
</comment>
<reference evidence="6 8" key="2">
    <citation type="submission" date="2020-02" db="EMBL/GenBank/DDBJ databases">
        <title>Genome sequence of Parvularcula flava strain NH6-79.</title>
        <authorList>
            <person name="Abdul Karim M.H."/>
            <person name="Lam M.Q."/>
            <person name="Chen S.J."/>
            <person name="Yahya A."/>
            <person name="Shahir S."/>
            <person name="Shamsir M.S."/>
            <person name="Chong C.S."/>
        </authorList>
    </citation>
    <scope>NUCLEOTIDE SEQUENCE [LARGE SCALE GENOMIC DNA]</scope>
    <source>
        <strain evidence="6 8">NH6-79</strain>
    </source>
</reference>
<dbReference type="EMBL" id="VCJR02000002">
    <property type="protein sequence ID" value="NHK28388.1"/>
    <property type="molecule type" value="Genomic_DNA"/>
</dbReference>
<dbReference type="InterPro" id="IPR017972">
    <property type="entry name" value="Cyt_P450_CS"/>
</dbReference>
<dbReference type="PROSITE" id="PS00086">
    <property type="entry name" value="CYTOCHROME_P450"/>
    <property type="match status" value="1"/>
</dbReference>
<evidence type="ECO:0000256" key="2">
    <source>
        <dbReference type="ARBA" id="ARBA00010617"/>
    </source>
</evidence>
<dbReference type="GO" id="GO:0004497">
    <property type="term" value="F:monooxygenase activity"/>
    <property type="evidence" value="ECO:0007669"/>
    <property type="project" value="UniProtKB-KW"/>
</dbReference>
<protein>
    <submittedName>
        <fullName evidence="5">Cytochrome P450</fullName>
    </submittedName>
</protein>
<dbReference type="InterPro" id="IPR036396">
    <property type="entry name" value="Cyt_P450_sf"/>
</dbReference>
<keyword evidence="3 4" id="KW-0479">Metal-binding</keyword>
<comment type="similarity">
    <text evidence="2 4">Belongs to the cytochrome P450 family.</text>
</comment>
<dbReference type="Gene3D" id="1.10.630.10">
    <property type="entry name" value="Cytochrome P450"/>
    <property type="match status" value="1"/>
</dbReference>
<keyword evidence="3 4" id="KW-0408">Iron</keyword>
<dbReference type="GO" id="GO:0016705">
    <property type="term" value="F:oxidoreductase activity, acting on paired donors, with incorporation or reduction of molecular oxygen"/>
    <property type="evidence" value="ECO:0007669"/>
    <property type="project" value="InterPro"/>
</dbReference>
<evidence type="ECO:0000313" key="6">
    <source>
        <dbReference type="EMBL" id="NHK28388.1"/>
    </source>
</evidence>
<evidence type="ECO:0000256" key="1">
    <source>
        <dbReference type="ARBA" id="ARBA00001971"/>
    </source>
</evidence>
<name>A0A8J3A7I6_9PROT</name>
<dbReference type="InterPro" id="IPR002401">
    <property type="entry name" value="Cyt_P450_E_grp-I"/>
</dbReference>
<sequence length="467" mass="52148">MTTSDAAERHYIPPMPPRIKARKPTPVTQFLGTVRYFKVMARNPLEVWSDVFYREPVANLRFLGRDYLVTHDPAMIRHVFVTNQENYRFSYVRQAVLVPFLRDGLVVAEGETWKRARKALTPVFTPRHVKGFGGVMDQVARERADELAAKAGQTVSMTEEMLALTLDILLACLFSHDADFDAALFSRRINRLMDVSGMPHPFDLVQAPGWVPRVGRTEATRLINEMRAQVGALAAARRKRIATGETVPEDFLTLLLQAGQKEDAPLSDDEIIDNLLTFMAAGHETTARTLTWTFYVLSQTPDALARVLGEVDGVPDDANASALADHMPYTNAVVKEVMRLYPAAAQLSRQAVDADEVGGRQIAPGTEIVTSTWVLHRHESLWDNPDAFEPERFMGARGETIPRHAWLPFGLGPRVCIGASFAMQEILVVMARLLQRFTLSSVGPAPMPIMRITLQPSTPVPMRIEPR</sequence>
<dbReference type="InterPro" id="IPR050121">
    <property type="entry name" value="Cytochrome_P450_monoxygenase"/>
</dbReference>
<keyword evidence="8" id="KW-1185">Reference proteome</keyword>
<dbReference type="Proteomes" id="UP000621856">
    <property type="component" value="Unassembled WGS sequence"/>
</dbReference>
<reference evidence="5" key="1">
    <citation type="journal article" date="2014" name="Int. J. Syst. Evol. Microbiol.">
        <title>Complete genome sequence of Corynebacterium casei LMG S-19264T (=DSM 44701T), isolated from a smear-ripened cheese.</title>
        <authorList>
            <consortium name="US DOE Joint Genome Institute (JGI-PGF)"/>
            <person name="Walter F."/>
            <person name="Albersmeier A."/>
            <person name="Kalinowski J."/>
            <person name="Ruckert C."/>
        </authorList>
    </citation>
    <scope>NUCLEOTIDE SEQUENCE</scope>
    <source>
        <strain evidence="5">CGMCC 1.14984</strain>
    </source>
</reference>
<evidence type="ECO:0000256" key="3">
    <source>
        <dbReference type="PIRSR" id="PIRSR602401-1"/>
    </source>
</evidence>
<dbReference type="AlphaFoldDB" id="A0A8J3A7I6"/>
<evidence type="ECO:0000256" key="4">
    <source>
        <dbReference type="RuleBase" id="RU000461"/>
    </source>
</evidence>
<proteinExistence type="inferred from homology"/>
<keyword evidence="3 4" id="KW-0349">Heme</keyword>
<dbReference type="Proteomes" id="UP000818603">
    <property type="component" value="Unassembled WGS sequence"/>
</dbReference>
<dbReference type="GO" id="GO:0005506">
    <property type="term" value="F:iron ion binding"/>
    <property type="evidence" value="ECO:0007669"/>
    <property type="project" value="InterPro"/>
</dbReference>
<dbReference type="PRINTS" id="PR00385">
    <property type="entry name" value="P450"/>
</dbReference>
<reference evidence="5" key="3">
    <citation type="submission" date="2020-09" db="EMBL/GenBank/DDBJ databases">
        <authorList>
            <person name="Sun Q."/>
            <person name="Zhou Y."/>
        </authorList>
    </citation>
    <scope>NUCLEOTIDE SEQUENCE</scope>
    <source>
        <strain evidence="5">CGMCC 1.14984</strain>
    </source>
</reference>
<dbReference type="PANTHER" id="PTHR24305:SF166">
    <property type="entry name" value="CYTOCHROME P450 12A4, MITOCHONDRIAL-RELATED"/>
    <property type="match status" value="1"/>
</dbReference>
<dbReference type="GO" id="GO:0020037">
    <property type="term" value="F:heme binding"/>
    <property type="evidence" value="ECO:0007669"/>
    <property type="project" value="InterPro"/>
</dbReference>
<feature type="binding site" description="axial binding residue" evidence="3">
    <location>
        <position position="416"/>
    </location>
    <ligand>
        <name>heme</name>
        <dbReference type="ChEBI" id="CHEBI:30413"/>
    </ligand>
    <ligandPart>
        <name>Fe</name>
        <dbReference type="ChEBI" id="CHEBI:18248"/>
    </ligandPart>
</feature>
<dbReference type="RefSeq" id="WP_155140349.1">
    <property type="nucleotide sequence ID" value="NZ_BMGZ01000002.1"/>
</dbReference>
<gene>
    <name evidence="6" type="ORF">FF098_010770</name>
    <name evidence="5" type="ORF">GCM10011355_21650</name>
</gene>
<organism evidence="5 7">
    <name type="scientific">Aquisalinus luteolus</name>
    <dbReference type="NCBI Taxonomy" id="1566827"/>
    <lineage>
        <taxon>Bacteria</taxon>
        <taxon>Pseudomonadati</taxon>
        <taxon>Pseudomonadota</taxon>
        <taxon>Alphaproteobacteria</taxon>
        <taxon>Parvularculales</taxon>
        <taxon>Parvularculaceae</taxon>
        <taxon>Aquisalinus</taxon>
    </lineage>
</organism>